<dbReference type="EMBL" id="PDWW01000031">
    <property type="protein sequence ID" value="KAF1722891.1"/>
    <property type="molecule type" value="Genomic_DNA"/>
</dbReference>
<dbReference type="InterPro" id="IPR036291">
    <property type="entry name" value="NAD(P)-bd_dom_sf"/>
</dbReference>
<evidence type="ECO:0000313" key="2">
    <source>
        <dbReference type="EMBL" id="KAF1722891.1"/>
    </source>
</evidence>
<comment type="caution">
    <text evidence="2">The sequence shown here is derived from an EMBL/GenBank/DDBJ whole genome shotgun (WGS) entry which is preliminary data.</text>
</comment>
<protein>
    <submittedName>
        <fullName evidence="2">NADPH:quinone reductase</fullName>
    </submittedName>
</protein>
<reference evidence="2 3" key="1">
    <citation type="submission" date="2017-10" db="EMBL/GenBank/DDBJ databases">
        <title>Whole genome sequencing of members of genus Pseudoxanthomonas.</title>
        <authorList>
            <person name="Kumar S."/>
            <person name="Bansal K."/>
            <person name="Kaur A."/>
            <person name="Patil P."/>
            <person name="Sharma S."/>
            <person name="Patil P.B."/>
        </authorList>
    </citation>
    <scope>NUCLEOTIDE SEQUENCE [LARGE SCALE GENOMIC DNA]</scope>
    <source>
        <strain evidence="2 3">DSM 17109</strain>
    </source>
</reference>
<accession>A0ABQ6ZDB8</accession>
<dbReference type="Gene3D" id="3.90.180.10">
    <property type="entry name" value="Medium-chain alcohol dehydrogenases, catalytic domain"/>
    <property type="match status" value="2"/>
</dbReference>
<dbReference type="InterPro" id="IPR013149">
    <property type="entry name" value="ADH-like_C"/>
</dbReference>
<dbReference type="InterPro" id="IPR051397">
    <property type="entry name" value="Zn-ADH-like_protein"/>
</dbReference>
<feature type="domain" description="Enoyl reductase (ER)" evidence="1">
    <location>
        <begin position="10"/>
        <end position="285"/>
    </location>
</feature>
<sequence length="315" mass="32515">MKAAVVTTFGTSPSFQEFRDPEAGEGREVVAVRAAAISPIVRLLAAGKHYTSGENAGFVPGIDGVGIDGTGRRVYFLFPASPFGSLAEKSLVASEMMVPVPEALPDNLAAAIATAGLASWIALTRRAGLQSGEKVMVLGATGSAGGMAVQIARHLGASTVIAVGRDAAKLERVDADVRIPLDNGAEAALRAQFEKGVDVVLDFVWGEPAVRVLKAATHNRAARTGEPRMRYVQIGTSAGDEVPLRGDMLRSSGLELIGSGIGSVSVSDFMAGAAELLAAASAAGFDTPFNSVPLHSIADAWHGDTDTRYIVTSAT</sequence>
<dbReference type="InterPro" id="IPR011032">
    <property type="entry name" value="GroES-like_sf"/>
</dbReference>
<keyword evidence="3" id="KW-1185">Reference proteome</keyword>
<organism evidence="2 3">
    <name type="scientific">Pseudoxanthomonas japonensis</name>
    <dbReference type="NCBI Taxonomy" id="69284"/>
    <lineage>
        <taxon>Bacteria</taxon>
        <taxon>Pseudomonadati</taxon>
        <taxon>Pseudomonadota</taxon>
        <taxon>Gammaproteobacteria</taxon>
        <taxon>Lysobacterales</taxon>
        <taxon>Lysobacteraceae</taxon>
        <taxon>Pseudoxanthomonas</taxon>
    </lineage>
</organism>
<dbReference type="SUPFAM" id="SSF50129">
    <property type="entry name" value="GroES-like"/>
    <property type="match status" value="1"/>
</dbReference>
<dbReference type="PANTHER" id="PTHR43677">
    <property type="entry name" value="SHORT-CHAIN DEHYDROGENASE/REDUCTASE"/>
    <property type="match status" value="1"/>
</dbReference>
<dbReference type="SUPFAM" id="SSF51735">
    <property type="entry name" value="NAD(P)-binding Rossmann-fold domains"/>
    <property type="match status" value="1"/>
</dbReference>
<proteinExistence type="predicted"/>
<dbReference type="Gene3D" id="3.40.50.720">
    <property type="entry name" value="NAD(P)-binding Rossmann-like Domain"/>
    <property type="match status" value="1"/>
</dbReference>
<evidence type="ECO:0000313" key="3">
    <source>
        <dbReference type="Proteomes" id="UP000781710"/>
    </source>
</evidence>
<evidence type="ECO:0000259" key="1">
    <source>
        <dbReference type="SMART" id="SM00829"/>
    </source>
</evidence>
<name>A0ABQ6ZDB8_9GAMM</name>
<gene>
    <name evidence="2" type="ORF">CSC78_16810</name>
</gene>
<dbReference type="SMART" id="SM00829">
    <property type="entry name" value="PKS_ER"/>
    <property type="match status" value="1"/>
</dbReference>
<dbReference type="Pfam" id="PF00107">
    <property type="entry name" value="ADH_zinc_N"/>
    <property type="match status" value="1"/>
</dbReference>
<dbReference type="InterPro" id="IPR020843">
    <property type="entry name" value="ER"/>
</dbReference>
<dbReference type="Proteomes" id="UP000781710">
    <property type="component" value="Unassembled WGS sequence"/>
</dbReference>
<dbReference type="PANTHER" id="PTHR43677:SF11">
    <property type="entry name" value="ZINC-CONTAINING ALCOHOL DEHYDROGENASE"/>
    <property type="match status" value="1"/>
</dbReference>